<evidence type="ECO:0000313" key="2">
    <source>
        <dbReference type="EMBL" id="MDQ0291083.1"/>
    </source>
</evidence>
<reference evidence="2" key="1">
    <citation type="submission" date="2023-07" db="EMBL/GenBank/DDBJ databases">
        <title>Genomic Encyclopedia of Type Strains, Phase IV (KMG-IV): sequencing the most valuable type-strain genomes for metagenomic binning, comparative biology and taxonomic classification.</title>
        <authorList>
            <person name="Goeker M."/>
        </authorList>
    </citation>
    <scope>NUCLEOTIDE SEQUENCE</scope>
    <source>
        <strain evidence="2">DSM 24202</strain>
    </source>
</reference>
<keyword evidence="1" id="KW-0812">Transmembrane</keyword>
<keyword evidence="1" id="KW-0472">Membrane</keyword>
<sequence length="59" mass="6828">MSRRKRQEKLSVLLAQSRGGRRRVMRTRHEHVRRARLWVLVLAIGVAATGLVGVLHEFL</sequence>
<evidence type="ECO:0000256" key="1">
    <source>
        <dbReference type="SAM" id="Phobius"/>
    </source>
</evidence>
<feature type="transmembrane region" description="Helical" evidence="1">
    <location>
        <begin position="35"/>
        <end position="56"/>
    </location>
</feature>
<protein>
    <submittedName>
        <fullName evidence="2">Uncharacterized protein</fullName>
    </submittedName>
</protein>
<comment type="caution">
    <text evidence="2">The sequence shown here is derived from an EMBL/GenBank/DDBJ whole genome shotgun (WGS) entry which is preliminary data.</text>
</comment>
<keyword evidence="3" id="KW-1185">Reference proteome</keyword>
<dbReference type="EMBL" id="JAUSVL010000001">
    <property type="protein sequence ID" value="MDQ0291083.1"/>
    <property type="molecule type" value="Genomic_DNA"/>
</dbReference>
<dbReference type="Proteomes" id="UP001238163">
    <property type="component" value="Unassembled WGS sequence"/>
</dbReference>
<dbReference type="AlphaFoldDB" id="A0AAE3VIU5"/>
<name>A0AAE3VIU5_9BACT</name>
<keyword evidence="1" id="KW-1133">Transmembrane helix</keyword>
<dbReference type="RefSeq" id="WP_307263345.1">
    <property type="nucleotide sequence ID" value="NZ_JAUSVL010000001.1"/>
</dbReference>
<evidence type="ECO:0000313" key="3">
    <source>
        <dbReference type="Proteomes" id="UP001238163"/>
    </source>
</evidence>
<gene>
    <name evidence="2" type="ORF">J3R75_003190</name>
</gene>
<organism evidence="2 3">
    <name type="scientific">Oligosphaera ethanolica</name>
    <dbReference type="NCBI Taxonomy" id="760260"/>
    <lineage>
        <taxon>Bacteria</taxon>
        <taxon>Pseudomonadati</taxon>
        <taxon>Lentisphaerota</taxon>
        <taxon>Oligosphaeria</taxon>
        <taxon>Oligosphaerales</taxon>
        <taxon>Oligosphaeraceae</taxon>
        <taxon>Oligosphaera</taxon>
    </lineage>
</organism>
<proteinExistence type="predicted"/>
<accession>A0AAE3VIU5</accession>